<comment type="caution">
    <text evidence="1">The sequence shown here is derived from an EMBL/GenBank/DDBJ whole genome shotgun (WGS) entry which is preliminary data.</text>
</comment>
<accession>A0A8S1PTQ3</accession>
<evidence type="ECO:0000313" key="1">
    <source>
        <dbReference type="EMBL" id="CAD8106615.1"/>
    </source>
</evidence>
<organism evidence="1 2">
    <name type="scientific">Paramecium sonneborni</name>
    <dbReference type="NCBI Taxonomy" id="65129"/>
    <lineage>
        <taxon>Eukaryota</taxon>
        <taxon>Sar</taxon>
        <taxon>Alveolata</taxon>
        <taxon>Ciliophora</taxon>
        <taxon>Intramacronucleata</taxon>
        <taxon>Oligohymenophorea</taxon>
        <taxon>Peniculida</taxon>
        <taxon>Parameciidae</taxon>
        <taxon>Paramecium</taxon>
    </lineage>
</organism>
<name>A0A8S1PTQ3_9CILI</name>
<proteinExistence type="predicted"/>
<gene>
    <name evidence="1" type="ORF">PSON_ATCC_30995.1.T0870071</name>
</gene>
<protein>
    <submittedName>
        <fullName evidence="1">Uncharacterized protein</fullName>
    </submittedName>
</protein>
<sequence length="41" mass="5000">MKRRQIEKSQDLFLMIKIHPRLLQEINNLIKNLIKIRLTLS</sequence>
<dbReference type="EMBL" id="CAJJDN010000087">
    <property type="protein sequence ID" value="CAD8106615.1"/>
    <property type="molecule type" value="Genomic_DNA"/>
</dbReference>
<dbReference type="Proteomes" id="UP000692954">
    <property type="component" value="Unassembled WGS sequence"/>
</dbReference>
<evidence type="ECO:0000313" key="2">
    <source>
        <dbReference type="Proteomes" id="UP000692954"/>
    </source>
</evidence>
<keyword evidence="2" id="KW-1185">Reference proteome</keyword>
<reference evidence="1" key="1">
    <citation type="submission" date="2021-01" db="EMBL/GenBank/DDBJ databases">
        <authorList>
            <consortium name="Genoscope - CEA"/>
            <person name="William W."/>
        </authorList>
    </citation>
    <scope>NUCLEOTIDE SEQUENCE</scope>
</reference>
<dbReference type="AlphaFoldDB" id="A0A8S1PTQ3"/>